<organism evidence="1 2">
    <name type="scientific">Colletotrichum kahawae</name>
    <name type="common">Coffee berry disease fungus</name>
    <dbReference type="NCBI Taxonomy" id="34407"/>
    <lineage>
        <taxon>Eukaryota</taxon>
        <taxon>Fungi</taxon>
        <taxon>Dikarya</taxon>
        <taxon>Ascomycota</taxon>
        <taxon>Pezizomycotina</taxon>
        <taxon>Sordariomycetes</taxon>
        <taxon>Hypocreomycetidae</taxon>
        <taxon>Glomerellales</taxon>
        <taxon>Glomerellaceae</taxon>
        <taxon>Colletotrichum</taxon>
        <taxon>Colletotrichum gloeosporioides species complex</taxon>
    </lineage>
</organism>
<dbReference type="EMBL" id="VYYT01000046">
    <property type="protein sequence ID" value="KAK2774512.1"/>
    <property type="molecule type" value="Genomic_DNA"/>
</dbReference>
<proteinExistence type="predicted"/>
<evidence type="ECO:0000313" key="2">
    <source>
        <dbReference type="Proteomes" id="UP001281614"/>
    </source>
</evidence>
<reference evidence="1" key="1">
    <citation type="submission" date="2023-02" db="EMBL/GenBank/DDBJ databases">
        <title>Colletotrichum kahawae CIFC_Que2 genome sequencing and assembly.</title>
        <authorList>
            <person name="Baroncelli R."/>
        </authorList>
    </citation>
    <scope>NUCLEOTIDE SEQUENCE</scope>
    <source>
        <strain evidence="1">CIFC_Que2</strain>
    </source>
</reference>
<gene>
    <name evidence="1" type="ORF">CKAH01_03745</name>
</gene>
<keyword evidence="2" id="KW-1185">Reference proteome</keyword>
<accession>A0AAD9YQ00</accession>
<protein>
    <submittedName>
        <fullName evidence="1">Uncharacterized protein</fullName>
    </submittedName>
</protein>
<comment type="caution">
    <text evidence="1">The sequence shown here is derived from an EMBL/GenBank/DDBJ whole genome shotgun (WGS) entry which is preliminary data.</text>
</comment>
<evidence type="ECO:0000313" key="1">
    <source>
        <dbReference type="EMBL" id="KAK2774512.1"/>
    </source>
</evidence>
<name>A0AAD9YQ00_COLKA</name>
<sequence>MERNPPISLCNTLRLAIEILIQKPGHWIGYVLSDRRKTKALLHSSQSLRRS</sequence>
<dbReference type="AlphaFoldDB" id="A0AAD9YQ00"/>
<dbReference type="Proteomes" id="UP001281614">
    <property type="component" value="Unassembled WGS sequence"/>
</dbReference>